<evidence type="ECO:0000256" key="1">
    <source>
        <dbReference type="ARBA" id="ARBA00004155"/>
    </source>
</evidence>
<comment type="catalytic activity">
    <reaction evidence="11">
        <text>L-alpha-aminoacyl-L-histidine(out) = L-alpha-aminoacyl-L-histidine(in)</text>
        <dbReference type="Rhea" id="RHEA:79375"/>
        <dbReference type="ChEBI" id="CHEBI:229967"/>
    </reaction>
</comment>
<evidence type="ECO:0000256" key="11">
    <source>
        <dbReference type="ARBA" id="ARBA00044884"/>
    </source>
</evidence>
<feature type="transmembrane region" description="Helical" evidence="25">
    <location>
        <begin position="153"/>
        <end position="178"/>
    </location>
</feature>
<evidence type="ECO:0000256" key="23">
    <source>
        <dbReference type="ARBA" id="ARBA00045709"/>
    </source>
</evidence>
<evidence type="ECO:0000256" key="10">
    <source>
        <dbReference type="ARBA" id="ARBA00044881"/>
    </source>
</evidence>
<feature type="domain" description="Major facilitator superfamily (MFS) profile" evidence="26">
    <location>
        <begin position="254"/>
        <end position="463"/>
    </location>
</feature>
<evidence type="ECO:0000313" key="27">
    <source>
        <dbReference type="EMBL" id="MBO8452197.1"/>
    </source>
</evidence>
<dbReference type="InterPro" id="IPR036259">
    <property type="entry name" value="MFS_trans_sf"/>
</dbReference>
<evidence type="ECO:0000256" key="21">
    <source>
        <dbReference type="ARBA" id="ARBA00044985"/>
    </source>
</evidence>
<evidence type="ECO:0000256" key="22">
    <source>
        <dbReference type="ARBA" id="ARBA00045018"/>
    </source>
</evidence>
<feature type="transmembrane region" description="Helical" evidence="25">
    <location>
        <begin position="345"/>
        <end position="364"/>
    </location>
</feature>
<feature type="transmembrane region" description="Helical" evidence="25">
    <location>
        <begin position="254"/>
        <end position="272"/>
    </location>
</feature>
<protein>
    <recommendedName>
        <fullName evidence="21">Lysosomal dipeptide transporter MFSD1</fullName>
    </recommendedName>
    <alternativeName>
        <fullName evidence="22">Major facilitator superfamily domain-containing protein 1</fullName>
    </alternativeName>
</protein>
<dbReference type="Gene3D" id="1.20.1250.20">
    <property type="entry name" value="MFS general substrate transporter like domains"/>
    <property type="match status" value="2"/>
</dbReference>
<sequence>MKGDIRSDIRTSRTACWIALACLVVPMFASYFFDDMFSTLSQIFQHPEMLQLGWDSEDYGFYAGGYSFLCVCGGLVVCGVLLDLFGVRKVGSVFVGLMILGAGLVLYALTSGLAPDASLIIAYIGCMLFGLGSEIAGVAVTRSIAKWFKGRNMALAMGLQLSIARMGTAAAFIISPVLVAEKPYGEIYTLLETARPAMFGLCLLLAGGILWGIFVAMDAGFDKAAGLSAARGSVKDEDRFRFSDIIRVLTNPRFILIALLCVFFYCCIISFKKFGTAIVIPRFDMDVDSAKWMITMIPFFTILFTPLFGAMVDKVGKATVWMITGAVMVMSAHIIMAFAPQGTAFYGYLAISLLGIGYSLVPSAMWPSVPKIIPERNLGTAYSLIYWIQNMGMLLVPIFVGRIFKLTVTEAGNRAQEIAAAVSAEYIFIGLGAAAIITACLLIFSSRHHPELEIDMPNSKRNV</sequence>
<evidence type="ECO:0000256" key="25">
    <source>
        <dbReference type="SAM" id="Phobius"/>
    </source>
</evidence>
<feature type="transmembrane region" description="Helical" evidence="25">
    <location>
        <begin position="384"/>
        <end position="404"/>
    </location>
</feature>
<keyword evidence="7" id="KW-0458">Lysosome</keyword>
<dbReference type="Pfam" id="PF07690">
    <property type="entry name" value="MFS_1"/>
    <property type="match status" value="1"/>
</dbReference>
<evidence type="ECO:0000256" key="24">
    <source>
        <dbReference type="ARBA" id="ARBA00046376"/>
    </source>
</evidence>
<evidence type="ECO:0000256" key="13">
    <source>
        <dbReference type="ARBA" id="ARBA00044893"/>
    </source>
</evidence>
<comment type="function">
    <text evidence="23">Lysosomal dipeptide uniporter that selectively exports lysine, arginine or histidine-containing dipeptides with a net positive charge from the lysosome lumen into the cytosol. Could play a role in a specific type of protein O-glycosylation indirectly regulating macrophages migration and tissue invasion. Also essential for liver homeostasis.</text>
</comment>
<dbReference type="GO" id="GO:0005765">
    <property type="term" value="C:lysosomal membrane"/>
    <property type="evidence" value="ECO:0007669"/>
    <property type="project" value="UniProtKB-SubCell"/>
</dbReference>
<comment type="catalytic activity">
    <reaction evidence="18">
        <text>L-histidyl-L-alpha-amino acid(out) = L-histidyl-L-alpha-amino acid(in)</text>
        <dbReference type="Rhea" id="RHEA:79379"/>
        <dbReference type="ChEBI" id="CHEBI:229964"/>
    </reaction>
</comment>
<comment type="subunit">
    <text evidence="24">Homodimer. Interacts with lysosomal protein GLMP (via lumenal domain); the interaction starts while both proteins are still in the endoplasmic reticulum and is required for stabilization of MFSD1 in lysosomes but has no direct effect on its targeting to lysosomes or transporter activity.</text>
</comment>
<evidence type="ECO:0000256" key="20">
    <source>
        <dbReference type="ARBA" id="ARBA00044924"/>
    </source>
</evidence>
<dbReference type="PANTHER" id="PTHR23512:SF3">
    <property type="entry name" value="MAJOR FACILITATOR SUPERFAMILY DOMAIN-CONTAINING PROTEIN 1"/>
    <property type="match status" value="1"/>
</dbReference>
<comment type="subcellular location">
    <subcellularLocation>
        <location evidence="1">Lysosome membrane</location>
        <topology evidence="1">Multi-pass membrane protein</topology>
    </subcellularLocation>
</comment>
<dbReference type="InterPro" id="IPR020846">
    <property type="entry name" value="MFS_dom"/>
</dbReference>
<feature type="transmembrane region" description="Helical" evidence="25">
    <location>
        <begin position="120"/>
        <end position="141"/>
    </location>
</feature>
<comment type="catalytic activity">
    <reaction evidence="14">
        <text>L-aspartyl-L-lysine(out) = L-aspartyl-L-lysine(in)</text>
        <dbReference type="Rhea" id="RHEA:79411"/>
        <dbReference type="ChEBI" id="CHEBI:229953"/>
    </reaction>
</comment>
<evidence type="ECO:0000256" key="15">
    <source>
        <dbReference type="ARBA" id="ARBA00044899"/>
    </source>
</evidence>
<comment type="catalytic activity">
    <reaction evidence="12">
        <text>L-lysyl-L-alpha-amino acid(out) = L-lysyl-L-alpha-amino acid(in)</text>
        <dbReference type="Rhea" id="RHEA:79387"/>
        <dbReference type="ChEBI" id="CHEBI:229965"/>
    </reaction>
</comment>
<dbReference type="SUPFAM" id="SSF103473">
    <property type="entry name" value="MFS general substrate transporter"/>
    <property type="match status" value="1"/>
</dbReference>
<comment type="caution">
    <text evidence="27">The sequence shown here is derived from an EMBL/GenBank/DDBJ whole genome shotgun (WGS) entry which is preliminary data.</text>
</comment>
<evidence type="ECO:0000256" key="19">
    <source>
        <dbReference type="ARBA" id="ARBA00044919"/>
    </source>
</evidence>
<evidence type="ECO:0000256" key="7">
    <source>
        <dbReference type="ARBA" id="ARBA00023228"/>
    </source>
</evidence>
<evidence type="ECO:0000256" key="9">
    <source>
        <dbReference type="ARBA" id="ARBA00044878"/>
    </source>
</evidence>
<comment type="catalytic activity">
    <reaction evidence="10">
        <text>L-alpha-aminoacyl-L-arginine(out) = L-alpha-aminoacyl-L-arginine(in)</text>
        <dbReference type="Rhea" id="RHEA:79367"/>
        <dbReference type="ChEBI" id="CHEBI:229968"/>
    </reaction>
</comment>
<comment type="catalytic activity">
    <reaction evidence="20">
        <text>L-lysyl-glycine(out) = L-lysyl-glycine(in)</text>
        <dbReference type="Rhea" id="RHEA:79407"/>
        <dbReference type="ChEBI" id="CHEBI:191202"/>
    </reaction>
</comment>
<organism evidence="27 28">
    <name type="scientific">Candidatus Cryptobacteroides intestinavium</name>
    <dbReference type="NCBI Taxonomy" id="2840766"/>
    <lineage>
        <taxon>Bacteria</taxon>
        <taxon>Pseudomonadati</taxon>
        <taxon>Bacteroidota</taxon>
        <taxon>Bacteroidia</taxon>
        <taxon>Bacteroidales</taxon>
        <taxon>Candidatus Cryptobacteroides</taxon>
    </lineage>
</organism>
<evidence type="ECO:0000256" key="16">
    <source>
        <dbReference type="ARBA" id="ARBA00044900"/>
    </source>
</evidence>
<evidence type="ECO:0000256" key="18">
    <source>
        <dbReference type="ARBA" id="ARBA00044912"/>
    </source>
</evidence>
<comment type="catalytic activity">
    <reaction evidence="8">
        <text>L-lysyl-L-alanine(out) = L-lysyl-L-alanine(in)</text>
        <dbReference type="Rhea" id="RHEA:79399"/>
        <dbReference type="ChEBI" id="CHEBI:229954"/>
    </reaction>
</comment>
<dbReference type="Proteomes" id="UP000823661">
    <property type="component" value="Unassembled WGS sequence"/>
</dbReference>
<comment type="catalytic activity">
    <reaction evidence="13">
        <text>L-alpha-aminoacyl-L-lysine(out) = L-alpha-aminoacyl-L-lysine(in)</text>
        <dbReference type="Rhea" id="RHEA:79383"/>
        <dbReference type="ChEBI" id="CHEBI:229966"/>
    </reaction>
</comment>
<comment type="catalytic activity">
    <reaction evidence="17">
        <text>L-arginyl-glycine(out) = L-arginyl-glycine(in)</text>
        <dbReference type="Rhea" id="RHEA:79391"/>
        <dbReference type="ChEBI" id="CHEBI:229955"/>
    </reaction>
</comment>
<evidence type="ECO:0000256" key="6">
    <source>
        <dbReference type="ARBA" id="ARBA00023136"/>
    </source>
</evidence>
<dbReference type="GO" id="GO:0022857">
    <property type="term" value="F:transmembrane transporter activity"/>
    <property type="evidence" value="ECO:0007669"/>
    <property type="project" value="InterPro"/>
</dbReference>
<evidence type="ECO:0000256" key="5">
    <source>
        <dbReference type="ARBA" id="ARBA00022989"/>
    </source>
</evidence>
<feature type="transmembrane region" description="Helical" evidence="25">
    <location>
        <begin position="319"/>
        <end position="339"/>
    </location>
</feature>
<proteinExistence type="inferred from homology"/>
<reference evidence="27" key="1">
    <citation type="submission" date="2020-10" db="EMBL/GenBank/DDBJ databases">
        <authorList>
            <person name="Gilroy R."/>
        </authorList>
    </citation>
    <scope>NUCLEOTIDE SEQUENCE</scope>
    <source>
        <strain evidence="27">B1-20833</strain>
    </source>
</reference>
<keyword evidence="3" id="KW-0813">Transport</keyword>
<comment type="catalytic activity">
    <reaction evidence="15">
        <text>L-arginyl-L-alpha-amino acid(out) = L-arginyl-L-alpha-amino acid(in)</text>
        <dbReference type="Rhea" id="RHEA:79371"/>
        <dbReference type="ChEBI" id="CHEBI:84315"/>
    </reaction>
</comment>
<evidence type="ECO:0000256" key="8">
    <source>
        <dbReference type="ARBA" id="ARBA00044876"/>
    </source>
</evidence>
<dbReference type="InterPro" id="IPR052187">
    <property type="entry name" value="MFSD1"/>
</dbReference>
<evidence type="ECO:0000313" key="28">
    <source>
        <dbReference type="Proteomes" id="UP000823661"/>
    </source>
</evidence>
<comment type="catalytic activity">
    <reaction evidence="16">
        <text>L-lysyl-L-lysine(out) = L-lysyl-L-lysine(in)</text>
        <dbReference type="Rhea" id="RHEA:79403"/>
        <dbReference type="ChEBI" id="CHEBI:229956"/>
    </reaction>
</comment>
<comment type="similarity">
    <text evidence="2">Belongs to the major facilitator superfamily.</text>
</comment>
<keyword evidence="4 25" id="KW-0812">Transmembrane</keyword>
<gene>
    <name evidence="27" type="ORF">IAC06_04870</name>
</gene>
<dbReference type="PANTHER" id="PTHR23512">
    <property type="entry name" value="MAJOR FACILITATOR SUPERFAMILY DOMAIN-CONTAINING PROTEIN 1"/>
    <property type="match status" value="1"/>
</dbReference>
<comment type="catalytic activity">
    <reaction evidence="9">
        <text>L-histidyl-glycine(out) = L-histidyl-glycine(in)</text>
        <dbReference type="Rhea" id="RHEA:79395"/>
        <dbReference type="ChEBI" id="CHEBI:229957"/>
    </reaction>
</comment>
<evidence type="ECO:0000256" key="14">
    <source>
        <dbReference type="ARBA" id="ARBA00044898"/>
    </source>
</evidence>
<reference evidence="27" key="2">
    <citation type="journal article" date="2021" name="PeerJ">
        <title>Extensive microbial diversity within the chicken gut microbiome revealed by metagenomics and culture.</title>
        <authorList>
            <person name="Gilroy R."/>
            <person name="Ravi A."/>
            <person name="Getino M."/>
            <person name="Pursley I."/>
            <person name="Horton D.L."/>
            <person name="Alikhan N.F."/>
            <person name="Baker D."/>
            <person name="Gharbi K."/>
            <person name="Hall N."/>
            <person name="Watson M."/>
            <person name="Adriaenssens E.M."/>
            <person name="Foster-Nyarko E."/>
            <person name="Jarju S."/>
            <person name="Secka A."/>
            <person name="Antonio M."/>
            <person name="Oren A."/>
            <person name="Chaudhuri R.R."/>
            <person name="La Ragione R."/>
            <person name="Hildebrand F."/>
            <person name="Pallen M.J."/>
        </authorList>
    </citation>
    <scope>NUCLEOTIDE SEQUENCE</scope>
    <source>
        <strain evidence="27">B1-20833</strain>
    </source>
</reference>
<evidence type="ECO:0000256" key="3">
    <source>
        <dbReference type="ARBA" id="ARBA00022448"/>
    </source>
</evidence>
<dbReference type="InterPro" id="IPR011701">
    <property type="entry name" value="MFS"/>
</dbReference>
<evidence type="ECO:0000256" key="2">
    <source>
        <dbReference type="ARBA" id="ARBA00008335"/>
    </source>
</evidence>
<feature type="transmembrane region" description="Helical" evidence="25">
    <location>
        <begin position="12"/>
        <end position="33"/>
    </location>
</feature>
<feature type="transmembrane region" description="Helical" evidence="25">
    <location>
        <begin position="94"/>
        <end position="114"/>
    </location>
</feature>
<feature type="transmembrane region" description="Helical" evidence="25">
    <location>
        <begin position="59"/>
        <end position="82"/>
    </location>
</feature>
<keyword evidence="6 25" id="KW-0472">Membrane</keyword>
<evidence type="ECO:0000256" key="12">
    <source>
        <dbReference type="ARBA" id="ARBA00044891"/>
    </source>
</evidence>
<dbReference type="AlphaFoldDB" id="A0A9D9ERZ6"/>
<dbReference type="EMBL" id="JADIMI010000047">
    <property type="protein sequence ID" value="MBO8452197.1"/>
    <property type="molecule type" value="Genomic_DNA"/>
</dbReference>
<evidence type="ECO:0000256" key="17">
    <source>
        <dbReference type="ARBA" id="ARBA00044903"/>
    </source>
</evidence>
<keyword evidence="5 25" id="KW-1133">Transmembrane helix</keyword>
<evidence type="ECO:0000259" key="26">
    <source>
        <dbReference type="PROSITE" id="PS50850"/>
    </source>
</evidence>
<comment type="catalytic activity">
    <reaction evidence="19">
        <text>L-alanyl-L-lysine(out) = L-alanyl-L-lysine(in)</text>
        <dbReference type="Rhea" id="RHEA:79415"/>
        <dbReference type="ChEBI" id="CHEBI:192470"/>
    </reaction>
</comment>
<feature type="transmembrane region" description="Helical" evidence="25">
    <location>
        <begin position="292"/>
        <end position="312"/>
    </location>
</feature>
<feature type="transmembrane region" description="Helical" evidence="25">
    <location>
        <begin position="198"/>
        <end position="221"/>
    </location>
</feature>
<accession>A0A9D9ERZ6</accession>
<evidence type="ECO:0000256" key="4">
    <source>
        <dbReference type="ARBA" id="ARBA00022692"/>
    </source>
</evidence>
<feature type="transmembrane region" description="Helical" evidence="25">
    <location>
        <begin position="424"/>
        <end position="444"/>
    </location>
</feature>
<name>A0A9D9ERZ6_9BACT</name>
<dbReference type="PROSITE" id="PS50850">
    <property type="entry name" value="MFS"/>
    <property type="match status" value="1"/>
</dbReference>